<dbReference type="EMBL" id="CP083440">
    <property type="protein sequence ID" value="UKF26709.1"/>
    <property type="molecule type" value="Genomic_DNA"/>
</dbReference>
<evidence type="ECO:0008006" key="4">
    <source>
        <dbReference type="Google" id="ProtNLM"/>
    </source>
</evidence>
<evidence type="ECO:0000313" key="2">
    <source>
        <dbReference type="EMBL" id="UKF26709.1"/>
    </source>
</evidence>
<feature type="region of interest" description="Disordered" evidence="1">
    <location>
        <begin position="170"/>
        <end position="196"/>
    </location>
</feature>
<sequence>MTGVGSDGRELEGFWDQSWGKSVRPVGTMLTDRRRDEAPEYRAASPDTSVLKAIQNARPADVVRIGAPVERAAACLHEVTRIRRLTPAEAYVGHRSYPSARGIGATTATLLEDGYPGPSVVLHPVPARVPSAYGSLREPLALLEMGHQAANLQLVGTIADLSPALLPPVEDSSKRPLTPAHVRFRGPRPSTAGQQLHEAATGTELPVSVLFDRRTSNPTPAAHIDHADLSAEAMELRGVGQLALLALAEQWPVAAVSSLRLARRPRSEGTSLDLIWVADVRTWVSRGMSVNTLYIAVGWLSQWLCMAAASRDLAIRPMKAFDESDLSSLLHLGSDEQPLYVLRVERRVSSPLERILR</sequence>
<gene>
    <name evidence="2" type="ORF">KYT88_15640</name>
</gene>
<keyword evidence="2" id="KW-0614">Plasmid</keyword>
<keyword evidence="3" id="KW-1185">Reference proteome</keyword>
<dbReference type="RefSeq" id="WP_147362288.1">
    <property type="nucleotide sequence ID" value="NZ_CP083440.1"/>
</dbReference>
<accession>A0ABY3TD40</accession>
<dbReference type="Gene3D" id="3.40.109.10">
    <property type="entry name" value="NADH Oxidase"/>
    <property type="match status" value="1"/>
</dbReference>
<dbReference type="SUPFAM" id="SSF55469">
    <property type="entry name" value="FMN-dependent nitroreductase-like"/>
    <property type="match status" value="1"/>
</dbReference>
<name>A0ABY3TD40_9MICO</name>
<geneLocation type="plasmid" evidence="2 3">
    <name>pCL-A6099</name>
</geneLocation>
<evidence type="ECO:0000313" key="3">
    <source>
        <dbReference type="Proteomes" id="UP001649473"/>
    </source>
</evidence>
<dbReference type="InterPro" id="IPR000415">
    <property type="entry name" value="Nitroreductase-like"/>
</dbReference>
<protein>
    <recommendedName>
        <fullName evidence="4">Nitroreductase domain-containing protein</fullName>
    </recommendedName>
</protein>
<organism evidence="2 3">
    <name type="scientific">Clavibacter seminis</name>
    <dbReference type="NCBI Taxonomy" id="2860285"/>
    <lineage>
        <taxon>Bacteria</taxon>
        <taxon>Bacillati</taxon>
        <taxon>Actinomycetota</taxon>
        <taxon>Actinomycetes</taxon>
        <taxon>Micrococcales</taxon>
        <taxon>Microbacteriaceae</taxon>
        <taxon>Clavibacter</taxon>
    </lineage>
</organism>
<dbReference type="Proteomes" id="UP001649473">
    <property type="component" value="Plasmid pCL-A6099"/>
</dbReference>
<evidence type="ECO:0000256" key="1">
    <source>
        <dbReference type="SAM" id="MobiDB-lite"/>
    </source>
</evidence>
<reference evidence="3" key="1">
    <citation type="submission" date="2024-08" db="EMBL/GenBank/DDBJ databases">
        <title>Description of the novel species Clavibacter lycopersicum isolated from tomato seeds.</title>
        <authorList>
            <person name="Arizala E.D."/>
            <person name="Dobhal S."/>
            <person name="Alvarez A."/>
            <person name="Arif M."/>
        </authorList>
    </citation>
    <scope>NUCLEOTIDE SEQUENCE [LARGE SCALE GENOMIC DNA]</scope>
    <source>
        <strain evidence="3">A6099</strain>
        <plasmid evidence="3">pCL-A6099</plasmid>
    </source>
</reference>
<proteinExistence type="predicted"/>